<protein>
    <submittedName>
        <fullName evidence="1">Uncharacterized protein</fullName>
    </submittedName>
</protein>
<evidence type="ECO:0000313" key="2">
    <source>
        <dbReference type="Proteomes" id="UP001139263"/>
    </source>
</evidence>
<gene>
    <name evidence="1" type="ORF">MM817_00357</name>
</gene>
<dbReference type="Proteomes" id="UP001139263">
    <property type="component" value="Unassembled WGS sequence"/>
</dbReference>
<name>A0A9X1V5M9_9BACL</name>
<proteinExistence type="predicted"/>
<dbReference type="AlphaFoldDB" id="A0A9X1V5M9"/>
<dbReference type="RefSeq" id="WP_241711719.1">
    <property type="nucleotide sequence ID" value="NZ_JALBUF010000001.1"/>
</dbReference>
<sequence>MTEKKAPWRDTPLDHWSTDVDPAIMASDVWVGKGDPGVDKAVTEDTIAGLQTNMTVDRFMHPQHDVEGQD</sequence>
<accession>A0A9X1V5M9</accession>
<organism evidence="1 2">
    <name type="scientific">Sulfoacidibacillus ferrooxidans</name>
    <dbReference type="NCBI Taxonomy" id="2005001"/>
    <lineage>
        <taxon>Bacteria</taxon>
        <taxon>Bacillati</taxon>
        <taxon>Bacillota</taxon>
        <taxon>Bacilli</taxon>
        <taxon>Bacillales</taxon>
        <taxon>Alicyclobacillaceae</taxon>
        <taxon>Sulfoacidibacillus</taxon>
    </lineage>
</organism>
<reference evidence="1" key="1">
    <citation type="submission" date="2022-03" db="EMBL/GenBank/DDBJ databases">
        <title>Draft Genome Sequence of Firmicute Strain S0AB, a Heterotrophic Iron/Sulfur-Oxidizing Extreme Acidophile.</title>
        <authorList>
            <person name="Vergara E."/>
            <person name="Pakostova E."/>
            <person name="Johnson D.B."/>
            <person name="Holmes D.S."/>
        </authorList>
    </citation>
    <scope>NUCLEOTIDE SEQUENCE</scope>
    <source>
        <strain evidence="1">S0AB</strain>
    </source>
</reference>
<keyword evidence="2" id="KW-1185">Reference proteome</keyword>
<evidence type="ECO:0000313" key="1">
    <source>
        <dbReference type="EMBL" id="MCI0182101.1"/>
    </source>
</evidence>
<dbReference type="EMBL" id="JALBUF010000001">
    <property type="protein sequence ID" value="MCI0182101.1"/>
    <property type="molecule type" value="Genomic_DNA"/>
</dbReference>
<comment type="caution">
    <text evidence="1">The sequence shown here is derived from an EMBL/GenBank/DDBJ whole genome shotgun (WGS) entry which is preliminary data.</text>
</comment>